<dbReference type="AlphaFoldDB" id="R0FSS8"/>
<name>R0FSS8_9BRAS</name>
<reference evidence="3" key="1">
    <citation type="journal article" date="2013" name="Nat. Genet.">
        <title>The Capsella rubella genome and the genomic consequences of rapid mating system evolution.</title>
        <authorList>
            <person name="Slotte T."/>
            <person name="Hazzouri K.M."/>
            <person name="Agren J.A."/>
            <person name="Koenig D."/>
            <person name="Maumus F."/>
            <person name="Guo Y.L."/>
            <person name="Steige K."/>
            <person name="Platts A.E."/>
            <person name="Escobar J.S."/>
            <person name="Newman L.K."/>
            <person name="Wang W."/>
            <person name="Mandakova T."/>
            <person name="Vello E."/>
            <person name="Smith L.M."/>
            <person name="Henz S.R."/>
            <person name="Steffen J."/>
            <person name="Takuno S."/>
            <person name="Brandvain Y."/>
            <person name="Coop G."/>
            <person name="Andolfatto P."/>
            <person name="Hu T.T."/>
            <person name="Blanchette M."/>
            <person name="Clark R.M."/>
            <person name="Quesneville H."/>
            <person name="Nordborg M."/>
            <person name="Gaut B.S."/>
            <person name="Lysak M.A."/>
            <person name="Jenkins J."/>
            <person name="Grimwood J."/>
            <person name="Chapman J."/>
            <person name="Prochnik S."/>
            <person name="Shu S."/>
            <person name="Rokhsar D."/>
            <person name="Schmutz J."/>
            <person name="Weigel D."/>
            <person name="Wright S.I."/>
        </authorList>
    </citation>
    <scope>NUCLEOTIDE SEQUENCE [LARGE SCALE GENOMIC DNA]</scope>
    <source>
        <strain evidence="3">cv. Monte Gargano</strain>
    </source>
</reference>
<gene>
    <name evidence="2" type="ORF">CARUB_v10019288mg</name>
</gene>
<feature type="compositionally biased region" description="Basic and acidic residues" evidence="1">
    <location>
        <begin position="54"/>
        <end position="71"/>
    </location>
</feature>
<keyword evidence="3" id="KW-1185">Reference proteome</keyword>
<evidence type="ECO:0000313" key="3">
    <source>
        <dbReference type="Proteomes" id="UP000029121"/>
    </source>
</evidence>
<evidence type="ECO:0000313" key="2">
    <source>
        <dbReference type="EMBL" id="EOA25907.1"/>
    </source>
</evidence>
<feature type="region of interest" description="Disordered" evidence="1">
    <location>
        <begin position="36"/>
        <end position="71"/>
    </location>
</feature>
<accession>R0FSS8</accession>
<dbReference type="EMBL" id="KB870809">
    <property type="protein sequence ID" value="EOA25907.1"/>
    <property type="molecule type" value="Genomic_DNA"/>
</dbReference>
<sequence length="71" mass="8208">MSYNKFLPQGKSLRNELFWEGNPCNSISYNKIGWKERRRGGSSRTTNTQESFYEVDKLGEPFTGDKDPTVN</sequence>
<proteinExistence type="predicted"/>
<protein>
    <submittedName>
        <fullName evidence="2">Uncharacterized protein</fullName>
    </submittedName>
</protein>
<dbReference type="Proteomes" id="UP000029121">
    <property type="component" value="Unassembled WGS sequence"/>
</dbReference>
<evidence type="ECO:0000256" key="1">
    <source>
        <dbReference type="SAM" id="MobiDB-lite"/>
    </source>
</evidence>
<organism evidence="2 3">
    <name type="scientific">Capsella rubella</name>
    <dbReference type="NCBI Taxonomy" id="81985"/>
    <lineage>
        <taxon>Eukaryota</taxon>
        <taxon>Viridiplantae</taxon>
        <taxon>Streptophyta</taxon>
        <taxon>Embryophyta</taxon>
        <taxon>Tracheophyta</taxon>
        <taxon>Spermatophyta</taxon>
        <taxon>Magnoliopsida</taxon>
        <taxon>eudicotyledons</taxon>
        <taxon>Gunneridae</taxon>
        <taxon>Pentapetalae</taxon>
        <taxon>rosids</taxon>
        <taxon>malvids</taxon>
        <taxon>Brassicales</taxon>
        <taxon>Brassicaceae</taxon>
        <taxon>Camelineae</taxon>
        <taxon>Capsella</taxon>
    </lineage>
</organism>